<dbReference type="EMBL" id="CP061854">
    <property type="protein sequence ID" value="QOD55778.1"/>
    <property type="molecule type" value="Genomic_DNA"/>
</dbReference>
<evidence type="ECO:0000313" key="6">
    <source>
        <dbReference type="EMBL" id="BAX52406.1"/>
    </source>
</evidence>
<dbReference type="Gene3D" id="2.40.160.10">
    <property type="entry name" value="Porin"/>
    <property type="match status" value="1"/>
</dbReference>
<dbReference type="PANTHER" id="PTHR34501:SF2">
    <property type="entry name" value="OUTER MEMBRANE PORIN F-RELATED"/>
    <property type="match status" value="1"/>
</dbReference>
<organism evidence="6 8">
    <name type="scientific">Photobacterium damsela subsp. piscicida</name>
    <name type="common">Pasteurella piscicida</name>
    <dbReference type="NCBI Taxonomy" id="38294"/>
    <lineage>
        <taxon>Bacteria</taxon>
        <taxon>Pseudomonadati</taxon>
        <taxon>Pseudomonadota</taxon>
        <taxon>Gammaproteobacteria</taxon>
        <taxon>Vibrionales</taxon>
        <taxon>Vibrionaceae</taxon>
        <taxon>Photobacterium</taxon>
    </lineage>
</organism>
<feature type="chain" id="PRO_5041601223" evidence="4">
    <location>
        <begin position="20"/>
        <end position="346"/>
    </location>
</feature>
<evidence type="ECO:0000256" key="2">
    <source>
        <dbReference type="ARBA" id="ARBA00022729"/>
    </source>
</evidence>
<dbReference type="Pfam" id="PF13609">
    <property type="entry name" value="Porin_4"/>
    <property type="match status" value="1"/>
</dbReference>
<dbReference type="PANTHER" id="PTHR34501">
    <property type="entry name" value="PROTEIN YDDL-RELATED"/>
    <property type="match status" value="1"/>
</dbReference>
<reference evidence="8" key="2">
    <citation type="submission" date="2017-05" db="EMBL/GenBank/DDBJ databases">
        <title>Whole genome sequence of fish pathogenic bacteria, Photobacterium damselae subsp. piscicida, strain 91-197, isolated from hybrid striped bass (Morone sp.) in USA.</title>
        <authorList>
            <person name="Teru Y."/>
            <person name="Hikima J."/>
            <person name="Kono T."/>
            <person name="Sakai M."/>
            <person name="Takano T."/>
            <person name="Hawke J.P."/>
            <person name="Takeyama H."/>
            <person name="Aoki T."/>
        </authorList>
    </citation>
    <scope>NUCLEOTIDE SEQUENCE [LARGE SCALE GENOMIC DNA]</scope>
    <source>
        <strain evidence="8">91-197</strain>
    </source>
</reference>
<dbReference type="SUPFAM" id="SSF56935">
    <property type="entry name" value="Porins"/>
    <property type="match status" value="1"/>
</dbReference>
<sequence>MKKTLLALAVVTAAGSAQAGVDLYDNNGVKVDLSGAAEVQYRNTYDPFDDAELRLDDGDLALNTTVAINDQLNAIAGIAFKFEDTKVENDELWVGFYSNQFGALTFGRQLLISDDSGIGKDYELGSEGIDFVQTDGNEVIKYVYDNGMFYAGVSHELKNSDDVVDVSQDNTGSLIKQHDTQKITDARLGFRTNGLDARAYYYNGDNIGGTSFFSGLVDVEGYNLEAEYQLGQIGLAASFGQVEYKDSRGTDKLRGNIYQVAADYTIDATTFALGYNNYDRRDESGDTYAVYANVTQQLHSNVKVYAEIGHSNAEFTKAGGVDVNKVPFAVTKDAEFGYVAGMEVTF</sequence>
<reference evidence="6" key="1">
    <citation type="journal article" date="2017" name="Genome Announc.">
        <title>Whole-Genome Sequence of Photobacterium damselae subsp. piscicida Strain 91-197, Isolated from Hybrid Striped Bass (Morone sp.) in the United States.</title>
        <authorList>
            <person name="Teru Y."/>
            <person name="Hikima J."/>
            <person name="Kono T."/>
            <person name="Sakai M."/>
            <person name="Takano T."/>
            <person name="Hawke J.P."/>
            <person name="Takeyama H."/>
            <person name="Aoki T."/>
        </authorList>
    </citation>
    <scope>NUCLEOTIDE SEQUENCE</scope>
    <source>
        <strain evidence="6">91-197</strain>
    </source>
</reference>
<feature type="signal peptide" evidence="4">
    <location>
        <begin position="1"/>
        <end position="19"/>
    </location>
</feature>
<dbReference type="Proteomes" id="UP000516656">
    <property type="component" value="Chromosome 1"/>
</dbReference>
<comment type="subcellular location">
    <subcellularLocation>
        <location evidence="1">Cell outer membrane</location>
        <topology evidence="1">Multi-pass membrane protein</topology>
    </subcellularLocation>
</comment>
<reference evidence="7 9" key="3">
    <citation type="submission" date="2020-09" db="EMBL/GenBank/DDBJ databases">
        <title>Complete, closed and curated genome sequences of Photobacterium damselae subsp. piscicida isolates from Australia indicate localised evolution and additional plasmid-borne pathogenicity mechanisms.</title>
        <authorList>
            <person name="Baseggio L."/>
            <person name="Silayeva O."/>
            <person name="Buller N."/>
            <person name="Landos M."/>
            <person name="Engelstaedter J."/>
            <person name="Barnes A.C."/>
        </authorList>
    </citation>
    <scope>NUCLEOTIDE SEQUENCE [LARGE SCALE GENOMIC DNA]</scope>
    <source>
        <strain evidence="7 9">AS-16-0540-1</strain>
    </source>
</reference>
<keyword evidence="3" id="KW-0472">Membrane</keyword>
<dbReference type="GO" id="GO:0009279">
    <property type="term" value="C:cell outer membrane"/>
    <property type="evidence" value="ECO:0007669"/>
    <property type="project" value="UniProtKB-SubCell"/>
</dbReference>
<dbReference type="InterPro" id="IPR023614">
    <property type="entry name" value="Porin_dom_sf"/>
</dbReference>
<evidence type="ECO:0000259" key="5">
    <source>
        <dbReference type="Pfam" id="PF13609"/>
    </source>
</evidence>
<protein>
    <submittedName>
        <fullName evidence="6 7">Porin</fullName>
    </submittedName>
</protein>
<evidence type="ECO:0000256" key="4">
    <source>
        <dbReference type="SAM" id="SignalP"/>
    </source>
</evidence>
<proteinExistence type="predicted"/>
<dbReference type="Proteomes" id="UP000218676">
    <property type="component" value="Chromosome 1"/>
</dbReference>
<dbReference type="GO" id="GO:0015288">
    <property type="term" value="F:porin activity"/>
    <property type="evidence" value="ECO:0007669"/>
    <property type="project" value="InterPro"/>
</dbReference>
<keyword evidence="2 4" id="KW-0732">Signal</keyword>
<feature type="domain" description="Porin" evidence="5">
    <location>
        <begin position="7"/>
        <end position="313"/>
    </location>
</feature>
<evidence type="ECO:0000313" key="9">
    <source>
        <dbReference type="Proteomes" id="UP000516656"/>
    </source>
</evidence>
<dbReference type="AlphaFoldDB" id="A0A1V1V9Z5"/>
<gene>
    <name evidence="7" type="ORF">IC627_10680</name>
    <name evidence="6" type="ORF">PDPUS_1_01032</name>
</gene>
<evidence type="ECO:0000256" key="3">
    <source>
        <dbReference type="ARBA" id="ARBA00023136"/>
    </source>
</evidence>
<accession>A0A1V1V9Z5</accession>
<dbReference type="EMBL" id="AP018045">
    <property type="protein sequence ID" value="BAX52406.1"/>
    <property type="molecule type" value="Genomic_DNA"/>
</dbReference>
<dbReference type="InterPro" id="IPR033900">
    <property type="entry name" value="Gram_neg_porin_domain"/>
</dbReference>
<dbReference type="RefSeq" id="WP_086957728.1">
    <property type="nucleotide sequence ID" value="NZ_AP018045.1"/>
</dbReference>
<name>A0A1V1V9Z5_PHODP</name>
<dbReference type="CDD" id="cd00342">
    <property type="entry name" value="gram_neg_porins"/>
    <property type="match status" value="1"/>
</dbReference>
<evidence type="ECO:0000313" key="7">
    <source>
        <dbReference type="EMBL" id="QOD55778.1"/>
    </source>
</evidence>
<evidence type="ECO:0000313" key="8">
    <source>
        <dbReference type="Proteomes" id="UP000218676"/>
    </source>
</evidence>
<evidence type="ECO:0000256" key="1">
    <source>
        <dbReference type="ARBA" id="ARBA00004571"/>
    </source>
</evidence>
<dbReference type="InterPro" id="IPR050298">
    <property type="entry name" value="Gram-neg_bact_OMP"/>
</dbReference>